<evidence type="ECO:0000256" key="1">
    <source>
        <dbReference type="SAM" id="MobiDB-lite"/>
    </source>
</evidence>
<protein>
    <submittedName>
        <fullName evidence="2">Uncharacterized protein</fullName>
    </submittedName>
</protein>
<dbReference type="Proteomes" id="UP000308730">
    <property type="component" value="Unassembled WGS sequence"/>
</dbReference>
<dbReference type="OrthoDB" id="2138242at2759"/>
<feature type="compositionally biased region" description="Low complexity" evidence="1">
    <location>
        <begin position="270"/>
        <end position="279"/>
    </location>
</feature>
<comment type="caution">
    <text evidence="2">The sequence shown here is derived from an EMBL/GenBank/DDBJ whole genome shotgun (WGS) entry which is preliminary data.</text>
</comment>
<feature type="compositionally biased region" description="Polar residues" evidence="1">
    <location>
        <begin position="115"/>
        <end position="133"/>
    </location>
</feature>
<feature type="compositionally biased region" description="Low complexity" evidence="1">
    <location>
        <begin position="241"/>
        <end position="262"/>
    </location>
</feature>
<dbReference type="AlphaFoldDB" id="A0A4S4MTL9"/>
<name>A0A4S4MTL9_9APHY</name>
<accession>A0A4S4MTL9</accession>
<feature type="compositionally biased region" description="Basic and acidic residues" evidence="1">
    <location>
        <begin position="98"/>
        <end position="107"/>
    </location>
</feature>
<reference evidence="2 3" key="1">
    <citation type="submission" date="2019-02" db="EMBL/GenBank/DDBJ databases">
        <title>Genome sequencing of the rare red list fungi Antrodiella citrinella (Flaviporus citrinellus).</title>
        <authorList>
            <person name="Buettner E."/>
            <person name="Kellner H."/>
        </authorList>
    </citation>
    <scope>NUCLEOTIDE SEQUENCE [LARGE SCALE GENOMIC DNA]</scope>
    <source>
        <strain evidence="2 3">DSM 108506</strain>
    </source>
</reference>
<gene>
    <name evidence="2" type="ORF">EUX98_g5368</name>
</gene>
<feature type="region of interest" description="Disordered" evidence="1">
    <location>
        <begin position="1"/>
        <end position="168"/>
    </location>
</feature>
<keyword evidence="3" id="KW-1185">Reference proteome</keyword>
<proteinExistence type="predicted"/>
<evidence type="ECO:0000313" key="2">
    <source>
        <dbReference type="EMBL" id="THH28817.1"/>
    </source>
</evidence>
<organism evidence="2 3">
    <name type="scientific">Antrodiella citrinella</name>
    <dbReference type="NCBI Taxonomy" id="2447956"/>
    <lineage>
        <taxon>Eukaryota</taxon>
        <taxon>Fungi</taxon>
        <taxon>Dikarya</taxon>
        <taxon>Basidiomycota</taxon>
        <taxon>Agaricomycotina</taxon>
        <taxon>Agaricomycetes</taxon>
        <taxon>Polyporales</taxon>
        <taxon>Steccherinaceae</taxon>
        <taxon>Antrodiella</taxon>
    </lineage>
</organism>
<feature type="compositionally biased region" description="Pro residues" evidence="1">
    <location>
        <begin position="335"/>
        <end position="351"/>
    </location>
</feature>
<dbReference type="EMBL" id="SGPM01000156">
    <property type="protein sequence ID" value="THH28817.1"/>
    <property type="molecule type" value="Genomic_DNA"/>
</dbReference>
<feature type="compositionally biased region" description="Pro residues" evidence="1">
    <location>
        <begin position="310"/>
        <end position="319"/>
    </location>
</feature>
<evidence type="ECO:0000313" key="3">
    <source>
        <dbReference type="Proteomes" id="UP000308730"/>
    </source>
</evidence>
<feature type="compositionally biased region" description="Low complexity" evidence="1">
    <location>
        <begin position="287"/>
        <end position="309"/>
    </location>
</feature>
<sequence length="567" mass="60181">MATQSPQSLPSFAQTFGPGPAAYNTRMPDINNSLPPLQQRRASPFDRDQKSPALSTTPQPTIMVPKQNSRKRLHAETISDDAEESPPSDGRRSPRTVRIKEEVEHDTLTPPAQPRITTAGTSLSRESLSSTPPTGSPNPAKKRRVTLSSLAPPINTDVRRPSMDSGISPVVMGLSIQRDDPTALEQVRSMLSVKQKQKALIEQRRGSTAGIIAPVAPPSVNIVNPRPGSEEAQGPSSNRASRGGRSPSMSNNRRRSVVSVPSTAPTPNLAAPSSSSRPISPNPAPAPTQQQTLPPPRLATQDTQHSPVSAAPPPPPPAPSHLHPSASGGSTGGPGVPPPPAPPSSLPPPPTSFARRRAGRQLGGGKAKPADIMISLQPNASQMPPSIHSAPPIPRAGQQPGRFPSMAIPTLPPSIKAAGQAPMRLAAGQVPPTPTRLTLARHSVAHPGVGGISGRSPNTASVPIAQTLVPPTPAFHHSGYSGEKSAFLAPFEMFYDALSDSKELKKWLGEQLQKSHVMISTLQKQQDHMEEIINSIVDKKVSAMREEVYGLRPRDDCRQGEKQNERT</sequence>
<feature type="compositionally biased region" description="Polar residues" evidence="1">
    <location>
        <begin position="1"/>
        <end position="14"/>
    </location>
</feature>
<feature type="region of interest" description="Disordered" evidence="1">
    <location>
        <begin position="198"/>
        <end position="368"/>
    </location>
</feature>